<evidence type="ECO:0000313" key="1">
    <source>
        <dbReference type="EMBL" id="KAJ7018087.1"/>
    </source>
</evidence>
<dbReference type="Proteomes" id="UP001218188">
    <property type="component" value="Unassembled WGS sequence"/>
</dbReference>
<reference evidence="1" key="1">
    <citation type="submission" date="2023-03" db="EMBL/GenBank/DDBJ databases">
        <title>Massive genome expansion in bonnet fungi (Mycena s.s.) driven by repeated elements and novel gene families across ecological guilds.</title>
        <authorList>
            <consortium name="Lawrence Berkeley National Laboratory"/>
            <person name="Harder C.B."/>
            <person name="Miyauchi S."/>
            <person name="Viragh M."/>
            <person name="Kuo A."/>
            <person name="Thoen E."/>
            <person name="Andreopoulos B."/>
            <person name="Lu D."/>
            <person name="Skrede I."/>
            <person name="Drula E."/>
            <person name="Henrissat B."/>
            <person name="Morin E."/>
            <person name="Kohler A."/>
            <person name="Barry K."/>
            <person name="LaButti K."/>
            <person name="Morin E."/>
            <person name="Salamov A."/>
            <person name="Lipzen A."/>
            <person name="Mereny Z."/>
            <person name="Hegedus B."/>
            <person name="Baldrian P."/>
            <person name="Stursova M."/>
            <person name="Weitz H."/>
            <person name="Taylor A."/>
            <person name="Grigoriev I.V."/>
            <person name="Nagy L.G."/>
            <person name="Martin F."/>
            <person name="Kauserud H."/>
        </authorList>
    </citation>
    <scope>NUCLEOTIDE SEQUENCE</scope>
    <source>
        <strain evidence="1">CBHHK200</strain>
    </source>
</reference>
<evidence type="ECO:0000313" key="2">
    <source>
        <dbReference type="Proteomes" id="UP001218188"/>
    </source>
</evidence>
<organism evidence="1 2">
    <name type="scientific">Mycena alexandri</name>
    <dbReference type="NCBI Taxonomy" id="1745969"/>
    <lineage>
        <taxon>Eukaryota</taxon>
        <taxon>Fungi</taxon>
        <taxon>Dikarya</taxon>
        <taxon>Basidiomycota</taxon>
        <taxon>Agaricomycotina</taxon>
        <taxon>Agaricomycetes</taxon>
        <taxon>Agaricomycetidae</taxon>
        <taxon>Agaricales</taxon>
        <taxon>Marasmiineae</taxon>
        <taxon>Mycenaceae</taxon>
        <taxon>Mycena</taxon>
    </lineage>
</organism>
<name>A0AAD6S371_9AGAR</name>
<dbReference type="AlphaFoldDB" id="A0AAD6S371"/>
<keyword evidence="2" id="KW-1185">Reference proteome</keyword>
<gene>
    <name evidence="1" type="ORF">C8F04DRAFT_1278195</name>
</gene>
<sequence length="226" mass="25019">MHRSRLRLPRAAASRILRAQLACWKSAALEDFLRSVAPILAKRAMQVQRLHIVAFFERELRQALIALGPLSDTVLKDLHLEVICPRHWTKKLEGLLSPYRCGILIPCVQTLSLINVPLLRANIMFGNVASLTLDRFAGLTWSDLSSGLRGMPVLETLALWGPVCGDYNTGDVVCLPTVTCSKVKIMGSSDMTKAITLLRMPALTWLRISRTNGAVKTCSRRAGKCN</sequence>
<accession>A0AAD6S371</accession>
<dbReference type="EMBL" id="JARJCM010000359">
    <property type="protein sequence ID" value="KAJ7018087.1"/>
    <property type="molecule type" value="Genomic_DNA"/>
</dbReference>
<comment type="caution">
    <text evidence="1">The sequence shown here is derived from an EMBL/GenBank/DDBJ whole genome shotgun (WGS) entry which is preliminary data.</text>
</comment>
<proteinExistence type="predicted"/>
<protein>
    <submittedName>
        <fullName evidence="1">Uncharacterized protein</fullName>
    </submittedName>
</protein>